<dbReference type="InterPro" id="IPR001138">
    <property type="entry name" value="Zn2Cys6_DnaBD"/>
</dbReference>
<evidence type="ECO:0000259" key="8">
    <source>
        <dbReference type="PROSITE" id="PS50048"/>
    </source>
</evidence>
<dbReference type="SUPFAM" id="SSF57701">
    <property type="entry name" value="Zn2/Cys6 DNA-binding domain"/>
    <property type="match status" value="1"/>
</dbReference>
<proteinExistence type="predicted"/>
<feature type="region of interest" description="Disordered" evidence="7">
    <location>
        <begin position="428"/>
        <end position="451"/>
    </location>
</feature>
<keyword evidence="11" id="KW-1185">Reference proteome</keyword>
<evidence type="ECO:0000256" key="1">
    <source>
        <dbReference type="ARBA" id="ARBA00004123"/>
    </source>
</evidence>
<dbReference type="EMBL" id="JACBAF010002209">
    <property type="protein sequence ID" value="KAF7163442.1"/>
    <property type="molecule type" value="Genomic_DNA"/>
</dbReference>
<keyword evidence="3" id="KW-0805">Transcription regulation</keyword>
<keyword evidence="6" id="KW-0539">Nucleus</keyword>
<evidence type="ECO:0000313" key="10">
    <source>
        <dbReference type="EMBL" id="KAF7163442.1"/>
    </source>
</evidence>
<dbReference type="AlphaFoldDB" id="A0A8H6PZY4"/>
<dbReference type="PROSITE" id="PS00463">
    <property type="entry name" value="ZN2_CY6_FUNGAL_1"/>
    <property type="match status" value="1"/>
</dbReference>
<feature type="compositionally biased region" description="Polar residues" evidence="7">
    <location>
        <begin position="284"/>
        <end position="301"/>
    </location>
</feature>
<name>A0A8H6PZY4_9EURO</name>
<evidence type="ECO:0000256" key="3">
    <source>
        <dbReference type="ARBA" id="ARBA00023015"/>
    </source>
</evidence>
<evidence type="ECO:0000256" key="7">
    <source>
        <dbReference type="SAM" id="MobiDB-lite"/>
    </source>
</evidence>
<dbReference type="SMART" id="SM00066">
    <property type="entry name" value="GAL4"/>
    <property type="match status" value="1"/>
</dbReference>
<dbReference type="GO" id="GO:0003677">
    <property type="term" value="F:DNA binding"/>
    <property type="evidence" value="ECO:0007669"/>
    <property type="project" value="UniProtKB-KW"/>
</dbReference>
<evidence type="ECO:0000256" key="5">
    <source>
        <dbReference type="ARBA" id="ARBA00023163"/>
    </source>
</evidence>
<dbReference type="Pfam" id="PF00172">
    <property type="entry name" value="Zn_clus"/>
    <property type="match status" value="1"/>
</dbReference>
<evidence type="ECO:0000256" key="4">
    <source>
        <dbReference type="ARBA" id="ARBA00023125"/>
    </source>
</evidence>
<keyword evidence="5" id="KW-0804">Transcription</keyword>
<feature type="region of interest" description="Disordered" evidence="7">
    <location>
        <begin position="1"/>
        <end position="57"/>
    </location>
</feature>
<keyword evidence="2" id="KW-0479">Metal-binding</keyword>
<comment type="caution">
    <text evidence="10">The sequence shown here is derived from an EMBL/GenBank/DDBJ whole genome shotgun (WGS) entry which is preliminary data.</text>
</comment>
<comment type="subcellular location">
    <subcellularLocation>
        <location evidence="1">Nucleus</location>
    </subcellularLocation>
</comment>
<dbReference type="InterPro" id="IPR050987">
    <property type="entry name" value="AtrR-like"/>
</dbReference>
<evidence type="ECO:0000313" key="9">
    <source>
        <dbReference type="EMBL" id="KAF7122807.1"/>
    </source>
</evidence>
<feature type="domain" description="Zn(2)-C6 fungal-type" evidence="8">
    <location>
        <begin position="66"/>
        <end position="100"/>
    </location>
</feature>
<dbReference type="Gene3D" id="4.10.240.10">
    <property type="entry name" value="Zn(2)-C6 fungal-type DNA-binding domain"/>
    <property type="match status" value="1"/>
</dbReference>
<feature type="region of interest" description="Disordered" evidence="7">
    <location>
        <begin position="260"/>
        <end position="302"/>
    </location>
</feature>
<evidence type="ECO:0000256" key="2">
    <source>
        <dbReference type="ARBA" id="ARBA00022723"/>
    </source>
</evidence>
<protein>
    <recommendedName>
        <fullName evidence="8">Zn(2)-C6 fungal-type domain-containing protein</fullName>
    </recommendedName>
</protein>
<dbReference type="GO" id="GO:0005634">
    <property type="term" value="C:nucleus"/>
    <property type="evidence" value="ECO:0007669"/>
    <property type="project" value="UniProtKB-SubCell"/>
</dbReference>
<accession>A0A8H6PZY4</accession>
<dbReference type="InterPro" id="IPR036864">
    <property type="entry name" value="Zn2-C6_fun-type_DNA-bd_sf"/>
</dbReference>
<dbReference type="GO" id="GO:0008270">
    <property type="term" value="F:zinc ion binding"/>
    <property type="evidence" value="ECO:0007669"/>
    <property type="project" value="InterPro"/>
</dbReference>
<evidence type="ECO:0000313" key="12">
    <source>
        <dbReference type="Proteomes" id="UP000662466"/>
    </source>
</evidence>
<dbReference type="GO" id="GO:0000981">
    <property type="term" value="F:DNA-binding transcription factor activity, RNA polymerase II-specific"/>
    <property type="evidence" value="ECO:0007669"/>
    <property type="project" value="InterPro"/>
</dbReference>
<dbReference type="EMBL" id="JACBAD010002006">
    <property type="protein sequence ID" value="KAF7122807.1"/>
    <property type="molecule type" value="Genomic_DNA"/>
</dbReference>
<organism evidence="10 12">
    <name type="scientific">Aspergillus hiratsukae</name>
    <dbReference type="NCBI Taxonomy" id="1194566"/>
    <lineage>
        <taxon>Eukaryota</taxon>
        <taxon>Fungi</taxon>
        <taxon>Dikarya</taxon>
        <taxon>Ascomycota</taxon>
        <taxon>Pezizomycotina</taxon>
        <taxon>Eurotiomycetes</taxon>
        <taxon>Eurotiomycetidae</taxon>
        <taxon>Eurotiales</taxon>
        <taxon>Aspergillaceae</taxon>
        <taxon>Aspergillus</taxon>
        <taxon>Aspergillus subgen. Fumigati</taxon>
    </lineage>
</organism>
<keyword evidence="4" id="KW-0238">DNA-binding</keyword>
<sequence>MAHPYYPSGDEVGLDQQSRHEAHSISPSIGPDGQQELVERGTSSVSPALEIDGRSRNSTRRRIQVACNRCRKRKIKCSGDIGDGQGCSNCRASGNTNCQFLRVNSSYLQTKVPWSPYPAPNAAVSSSPRLGVYAHTVQRSGLVSTNSLGVRLGSFSRPSYDLGTFHPQHPSSRQPFSLDHTANYENEPTAYNPQSSYMFTSSHQGILPDYCGLAWNTKAWNSNVQINNAQSGAAFPSQDAENSFTSSSYPFLFSGQGTQSTDGAMTCAPSDGQGADRTLPKASGRSQLQMGVPSPSATSDVMSGLPLSPEYRYRHHLAARASISSSGRPSMQLASNGNFGGNCLNQTRKASLSSAQDIMFDYLPVTSVGPSSHLGPSTGTALTTFETLDPTDDFRASTESRSTRSFSRDSGRFISMIGCGSDIYGYSSSEKSKNRSETGDTGSTGTLMNGLPYTRPRHADTHTTIPFDLLATEVLPEYRTSAELQRTSVSALSNPGGY</sequence>
<dbReference type="PANTHER" id="PTHR46910:SF3">
    <property type="entry name" value="HALOTOLERANCE PROTEIN 9-RELATED"/>
    <property type="match status" value="1"/>
</dbReference>
<reference evidence="10" key="1">
    <citation type="submission" date="2020-06" db="EMBL/GenBank/DDBJ databases">
        <title>Draft genome sequences of strains closely related to Aspergillus parafelis and Aspergillus hiratsukae.</title>
        <authorList>
            <person name="Dos Santos R.A.C."/>
            <person name="Rivero-Menendez O."/>
            <person name="Steenwyk J.L."/>
            <person name="Mead M.E."/>
            <person name="Goldman G.H."/>
            <person name="Alastruey-Izquierdo A."/>
            <person name="Rokas A."/>
        </authorList>
    </citation>
    <scope>NUCLEOTIDE SEQUENCE</scope>
    <source>
        <strain evidence="9">CNM-CM5793</strain>
        <strain evidence="10">CNM-CM6106</strain>
    </source>
</reference>
<evidence type="ECO:0000313" key="11">
    <source>
        <dbReference type="Proteomes" id="UP000630445"/>
    </source>
</evidence>
<evidence type="ECO:0000256" key="6">
    <source>
        <dbReference type="ARBA" id="ARBA00023242"/>
    </source>
</evidence>
<dbReference type="Proteomes" id="UP000662466">
    <property type="component" value="Unassembled WGS sequence"/>
</dbReference>
<dbReference type="PANTHER" id="PTHR46910">
    <property type="entry name" value="TRANSCRIPTION FACTOR PDR1"/>
    <property type="match status" value="1"/>
</dbReference>
<dbReference type="Proteomes" id="UP000630445">
    <property type="component" value="Unassembled WGS sequence"/>
</dbReference>
<gene>
    <name evidence="9" type="ORF">CNMCM5793_000917</name>
    <name evidence="10" type="ORF">CNMCM6106_000392</name>
</gene>
<dbReference type="PROSITE" id="PS50048">
    <property type="entry name" value="ZN2_CY6_FUNGAL_2"/>
    <property type="match status" value="1"/>
</dbReference>
<dbReference type="OrthoDB" id="5394557at2759"/>
<dbReference type="CDD" id="cd00067">
    <property type="entry name" value="GAL4"/>
    <property type="match status" value="1"/>
</dbReference>